<feature type="signal peptide" evidence="1">
    <location>
        <begin position="1"/>
        <end position="24"/>
    </location>
</feature>
<organism evidence="2 3">
    <name type="scientific">Nitrobacter vulgaris</name>
    <dbReference type="NCBI Taxonomy" id="29421"/>
    <lineage>
        <taxon>Bacteria</taxon>
        <taxon>Pseudomonadati</taxon>
        <taxon>Pseudomonadota</taxon>
        <taxon>Alphaproteobacteria</taxon>
        <taxon>Hyphomicrobiales</taxon>
        <taxon>Nitrobacteraceae</taxon>
        <taxon>Nitrobacter</taxon>
    </lineage>
</organism>
<keyword evidence="1" id="KW-0732">Signal</keyword>
<evidence type="ECO:0000256" key="1">
    <source>
        <dbReference type="SAM" id="SignalP"/>
    </source>
</evidence>
<reference evidence="2 3" key="1">
    <citation type="submission" date="2017-02" db="EMBL/GenBank/DDBJ databases">
        <title>Genome sequence of the nitrite-oxidizing bacterium Nitrobacter vulgaris strain Ab1.</title>
        <authorList>
            <person name="Mellbye B.L."/>
            <person name="Davis E.W."/>
            <person name="Spieck E."/>
            <person name="Chang J.H."/>
            <person name="Bottomley P.J."/>
            <person name="Sayavedra-Soto L.A."/>
        </authorList>
    </citation>
    <scope>NUCLEOTIDE SEQUENCE [LARGE SCALE GENOMIC DNA]</scope>
    <source>
        <strain evidence="2 3">Ab1</strain>
    </source>
</reference>
<dbReference type="AlphaFoldDB" id="A0A1V4I1N8"/>
<proteinExistence type="predicted"/>
<protein>
    <submittedName>
        <fullName evidence="2">Uncharacterized protein</fullName>
    </submittedName>
</protein>
<evidence type="ECO:0000313" key="2">
    <source>
        <dbReference type="EMBL" id="OPH84113.1"/>
    </source>
</evidence>
<keyword evidence="3" id="KW-1185">Reference proteome</keyword>
<comment type="caution">
    <text evidence="2">The sequence shown here is derived from an EMBL/GenBank/DDBJ whole genome shotgun (WGS) entry which is preliminary data.</text>
</comment>
<dbReference type="EMBL" id="MWPQ01000010">
    <property type="protein sequence ID" value="OPH84113.1"/>
    <property type="molecule type" value="Genomic_DNA"/>
</dbReference>
<feature type="chain" id="PRO_5012324647" evidence="1">
    <location>
        <begin position="25"/>
        <end position="243"/>
    </location>
</feature>
<name>A0A1V4I1N8_NITVU</name>
<accession>A0A1V4I1N8</accession>
<gene>
    <name evidence="2" type="ORF">B2M20_03540</name>
</gene>
<evidence type="ECO:0000313" key="3">
    <source>
        <dbReference type="Proteomes" id="UP000189940"/>
    </source>
</evidence>
<dbReference type="Proteomes" id="UP000189940">
    <property type="component" value="Unassembled WGS sequence"/>
</dbReference>
<dbReference type="OrthoDB" id="572089at2"/>
<sequence>MPKLSTRTLAFILLQGTLSTSAFAHDIHSKPDAAVPPAFDVTSASASTDGRLATFAMEVSGDAGSLKPQKVGKLAGAKVDAYVWPTKLDPATVGFAKGSGILALAITAHPDFDDTPLFDENGDGDPTNDGAGWHSHWVVLASDKGCAGGLKVLDISPGQDLLPATAPGLPLALDSPGMSPVLKGQTVRITVPVKGAENVNFDAVAAHLQVNEAGKAPLLCVTGTYKVASGNLTLPGIITREKK</sequence>